<sequence length="398" mass="44091">MWTTSYFLIGLGTLVLSTFSQECLYMPQINLYIIGEYTNCSFSTAAPTVASVMSTAAISTPLVTTPGSANVSTTASIHNSTLQNLTTLPSTTPELITAVPSCRTFYNFSWGASINERDALLLSVNDNSTTTWTYGYDVGNTSQEVTFLQQHRDFMRDTAQNRSSNYLDETGMISVQITYDCCRMLGNGTVCWVRQRINGNLTDDFKFNNTYVSVSDDNGTFSVWINNTAMTSLWPHMNTIGGRWSSFVNYIRRLNTLGRAVGYTKVINATERNSTVKCFVRTSSPFDIQMSWLLDGYEIKPRGFYWMPDGVGGGVGRIKITLPTDDVHRLSCLVSSPGKWASFMVVPYPYGPLPMGSEVPVMLVAAIVAVLVVFLMIGCIGFCSFVCERRLKTMCSDL</sequence>
<proteinExistence type="predicted"/>
<protein>
    <submittedName>
        <fullName evidence="2">Membrane protein m159</fullName>
    </submittedName>
</protein>
<dbReference type="EMBL" id="PP756680">
    <property type="protein sequence ID" value="XAO37463.1"/>
    <property type="molecule type" value="Genomic_DNA"/>
</dbReference>
<dbReference type="EMBL" id="PP756678">
    <property type="protein sequence ID" value="XAO37183.1"/>
    <property type="molecule type" value="Genomic_DNA"/>
</dbReference>
<dbReference type="Gene3D" id="3.30.500.30">
    <property type="match status" value="1"/>
</dbReference>
<gene>
    <name evidence="2" type="primary">m159</name>
</gene>
<keyword evidence="1" id="KW-1133">Transmembrane helix</keyword>
<name>A0AAU6W886_9BETA</name>
<keyword evidence="1" id="KW-0812">Transmembrane</keyword>
<feature type="transmembrane region" description="Helical" evidence="1">
    <location>
        <begin position="361"/>
        <end position="387"/>
    </location>
</feature>
<reference evidence="2" key="1">
    <citation type="submission" date="2024-05" db="EMBL/GenBank/DDBJ databases">
        <title>Fine-tuning the evolutionary stability and environmental longevity of recombinant transmissible vaccines.</title>
        <authorList>
            <person name="Chan B."/>
            <person name="Nuismer S.L."/>
            <person name="Nichols J."/>
            <person name="Davison A.J."/>
            <person name="Alqirbi H."/>
            <person name="Jarvis M.A."/>
            <person name="Redwood A.J."/>
        </authorList>
    </citation>
    <scope>NUCLEOTIDE SEQUENCE</scope>
    <source>
        <strain evidence="2">K181</strain>
    </source>
</reference>
<keyword evidence="1" id="KW-0472">Membrane</keyword>
<evidence type="ECO:0000313" key="2">
    <source>
        <dbReference type="EMBL" id="XAO37463.1"/>
    </source>
</evidence>
<dbReference type="EMBL" id="PP756681">
    <property type="protein sequence ID" value="XAO37603.1"/>
    <property type="molecule type" value="Genomic_DNA"/>
</dbReference>
<dbReference type="EMBL" id="PP756679">
    <property type="protein sequence ID" value="XAO37323.1"/>
    <property type="molecule type" value="Genomic_DNA"/>
</dbReference>
<accession>A0AAU6W886</accession>
<dbReference type="SUPFAM" id="SSF48726">
    <property type="entry name" value="Immunoglobulin"/>
    <property type="match status" value="1"/>
</dbReference>
<evidence type="ECO:0000256" key="1">
    <source>
        <dbReference type="SAM" id="Phobius"/>
    </source>
</evidence>
<organism evidence="2">
    <name type="scientific">Muromegalovirus muridbeta1</name>
    <dbReference type="NCBI Taxonomy" id="3050323"/>
    <lineage>
        <taxon>Viruses</taxon>
        <taxon>Duplodnaviria</taxon>
        <taxon>Heunggongvirae</taxon>
        <taxon>Peploviricota</taxon>
        <taxon>Herviviricetes</taxon>
        <taxon>Herpesvirales</taxon>
        <taxon>Orthoherpesviridae</taxon>
        <taxon>Betaherpesvirinae</taxon>
        <taxon>Muromegalovirus</taxon>
    </lineage>
</organism>
<dbReference type="InterPro" id="IPR036179">
    <property type="entry name" value="Ig-like_dom_sf"/>
</dbReference>